<comment type="caution">
    <text evidence="1">The sequence shown here is derived from an EMBL/GenBank/DDBJ whole genome shotgun (WGS) entry which is preliminary data.</text>
</comment>
<reference evidence="1 2" key="1">
    <citation type="submission" date="2021-05" db="EMBL/GenBank/DDBJ databases">
        <title>Genome Assembly of Synthetic Allotetraploid Brassica napus Reveals Homoeologous Exchanges between Subgenomes.</title>
        <authorList>
            <person name="Davis J.T."/>
        </authorList>
    </citation>
    <scope>NUCLEOTIDE SEQUENCE [LARGE SCALE GENOMIC DNA]</scope>
    <source>
        <strain evidence="2">cv. Da-Ae</strain>
        <tissue evidence="1">Seedling</tissue>
    </source>
</reference>
<dbReference type="EMBL" id="JAGKQM010000007">
    <property type="protein sequence ID" value="KAH0917355.1"/>
    <property type="molecule type" value="Genomic_DNA"/>
</dbReference>
<gene>
    <name evidence="1" type="ORF">HID58_025015</name>
</gene>
<accession>A0ABQ8CJY7</accession>
<sequence>MSRCRHRFTSSPPIASRIMPPFKMELQSSAINLLIKMTIDPPHLSSDSMISISVFSSSHTFYTPEVVVMNSSMESTTLVVVVEMSSNMVEGKILVVVEMSNSKVEVVISPEEAVNGSSMEVEEI</sequence>
<organism evidence="1 2">
    <name type="scientific">Brassica napus</name>
    <name type="common">Rape</name>
    <dbReference type="NCBI Taxonomy" id="3708"/>
    <lineage>
        <taxon>Eukaryota</taxon>
        <taxon>Viridiplantae</taxon>
        <taxon>Streptophyta</taxon>
        <taxon>Embryophyta</taxon>
        <taxon>Tracheophyta</taxon>
        <taxon>Spermatophyta</taxon>
        <taxon>Magnoliopsida</taxon>
        <taxon>eudicotyledons</taxon>
        <taxon>Gunneridae</taxon>
        <taxon>Pentapetalae</taxon>
        <taxon>rosids</taxon>
        <taxon>malvids</taxon>
        <taxon>Brassicales</taxon>
        <taxon>Brassicaceae</taxon>
        <taxon>Brassiceae</taxon>
        <taxon>Brassica</taxon>
    </lineage>
</organism>
<protein>
    <submittedName>
        <fullName evidence="1">Uncharacterized protein</fullName>
    </submittedName>
</protein>
<dbReference type="Proteomes" id="UP000824890">
    <property type="component" value="Unassembled WGS sequence"/>
</dbReference>
<evidence type="ECO:0000313" key="1">
    <source>
        <dbReference type="EMBL" id="KAH0917355.1"/>
    </source>
</evidence>
<name>A0ABQ8CJY7_BRANA</name>
<evidence type="ECO:0000313" key="2">
    <source>
        <dbReference type="Proteomes" id="UP000824890"/>
    </source>
</evidence>
<proteinExistence type="predicted"/>
<keyword evidence="2" id="KW-1185">Reference proteome</keyword>